<dbReference type="InterPro" id="IPR009081">
    <property type="entry name" value="PP-bd_ACP"/>
</dbReference>
<dbReference type="Gene3D" id="1.10.1200.10">
    <property type="entry name" value="ACP-like"/>
    <property type="match status" value="1"/>
</dbReference>
<dbReference type="EMBL" id="VJXY01000021">
    <property type="protein sequence ID" value="MBD6617877.1"/>
    <property type="molecule type" value="Genomic_DNA"/>
</dbReference>
<reference evidence="4" key="1">
    <citation type="submission" date="2019-07" db="EMBL/GenBank/DDBJ databases">
        <title>Toxilogical consequences of a new and cryptic species of cyanobacteria (Komarekiella delphini-convector) recovered from the epidermis of a bottlenose dolphin and 1500 ft. in the air.</title>
        <authorList>
            <person name="Brown A.O."/>
            <person name="Dvorak P."/>
            <person name="Villanueva C.D."/>
            <person name="Foss A.J."/>
            <person name="Garvey A.D."/>
            <person name="Gibson Q.A."/>
            <person name="Johansen J.R."/>
            <person name="Casamatta D.A."/>
        </authorList>
    </citation>
    <scope>NUCLEOTIDE SEQUENCE</scope>
    <source>
        <strain evidence="4">SJRDD-AB1</strain>
    </source>
</reference>
<proteinExistence type="predicted"/>
<keyword evidence="5" id="KW-1185">Reference proteome</keyword>
<gene>
    <name evidence="4" type="ORF">FNW02_19100</name>
</gene>
<accession>A0AA40VS79</accession>
<dbReference type="GO" id="GO:0031177">
    <property type="term" value="F:phosphopantetheine binding"/>
    <property type="evidence" value="ECO:0007669"/>
    <property type="project" value="InterPro"/>
</dbReference>
<keyword evidence="1" id="KW-0596">Phosphopantetheine</keyword>
<dbReference type="PROSITE" id="PS50075">
    <property type="entry name" value="CARRIER"/>
    <property type="match status" value="1"/>
</dbReference>
<sequence length="101" mass="11337">MSKFIPNSTAKPYYTAEEIQVWLVSHIAELLKVNPDEISITEPLDSYGLDSVQGMLLAAQTGKLLGFQLSPLVLWHYPTIELLSQRLAEELQASESETFEI</sequence>
<dbReference type="RefSeq" id="WP_191759101.1">
    <property type="nucleotide sequence ID" value="NZ_VJXY01000021.1"/>
</dbReference>
<dbReference type="InterPro" id="IPR036736">
    <property type="entry name" value="ACP-like_sf"/>
</dbReference>
<evidence type="ECO:0000256" key="1">
    <source>
        <dbReference type="ARBA" id="ARBA00022450"/>
    </source>
</evidence>
<evidence type="ECO:0000259" key="3">
    <source>
        <dbReference type="PROSITE" id="PS50075"/>
    </source>
</evidence>
<dbReference type="SMART" id="SM00823">
    <property type="entry name" value="PKS_PP"/>
    <property type="match status" value="1"/>
</dbReference>
<dbReference type="Proteomes" id="UP001165986">
    <property type="component" value="Unassembled WGS sequence"/>
</dbReference>
<keyword evidence="2" id="KW-0597">Phosphoprotein</keyword>
<protein>
    <submittedName>
        <fullName evidence="4">Acyl carrier protein</fullName>
    </submittedName>
</protein>
<name>A0AA40VS79_9NOST</name>
<evidence type="ECO:0000313" key="5">
    <source>
        <dbReference type="Proteomes" id="UP001165986"/>
    </source>
</evidence>
<dbReference type="InterPro" id="IPR020806">
    <property type="entry name" value="PKS_PP-bd"/>
</dbReference>
<evidence type="ECO:0000313" key="4">
    <source>
        <dbReference type="EMBL" id="MBD6617877.1"/>
    </source>
</evidence>
<evidence type="ECO:0000256" key="2">
    <source>
        <dbReference type="ARBA" id="ARBA00022553"/>
    </source>
</evidence>
<dbReference type="SUPFAM" id="SSF47336">
    <property type="entry name" value="ACP-like"/>
    <property type="match status" value="1"/>
</dbReference>
<dbReference type="AlphaFoldDB" id="A0AA40VS79"/>
<feature type="domain" description="Carrier" evidence="3">
    <location>
        <begin position="14"/>
        <end position="91"/>
    </location>
</feature>
<organism evidence="4 5">
    <name type="scientific">Komarekiella delphini-convector SJRDD-AB1</name>
    <dbReference type="NCBI Taxonomy" id="2593771"/>
    <lineage>
        <taxon>Bacteria</taxon>
        <taxon>Bacillati</taxon>
        <taxon>Cyanobacteriota</taxon>
        <taxon>Cyanophyceae</taxon>
        <taxon>Nostocales</taxon>
        <taxon>Nostocaceae</taxon>
        <taxon>Komarekiella</taxon>
        <taxon>Komarekiella delphini-convector</taxon>
    </lineage>
</organism>
<comment type="caution">
    <text evidence="4">The sequence shown here is derived from an EMBL/GenBank/DDBJ whole genome shotgun (WGS) entry which is preliminary data.</text>
</comment>
<dbReference type="Pfam" id="PF00550">
    <property type="entry name" value="PP-binding"/>
    <property type="match status" value="1"/>
</dbReference>